<comment type="similarity">
    <text evidence="3">Belongs to the glycosyltransferase 2 family. OpgH subfamily.</text>
</comment>
<keyword evidence="5" id="KW-1003">Cell membrane</keyword>
<dbReference type="Pfam" id="PF13632">
    <property type="entry name" value="Glyco_trans_2_3"/>
    <property type="match status" value="1"/>
</dbReference>
<feature type="transmembrane region" description="Helical" evidence="12">
    <location>
        <begin position="585"/>
        <end position="609"/>
    </location>
</feature>
<dbReference type="NCBIfam" id="NF003962">
    <property type="entry name" value="PRK05454.2-5"/>
    <property type="match status" value="1"/>
</dbReference>
<protein>
    <recommendedName>
        <fullName evidence="4">Glucans biosynthesis glucosyltransferase H</fullName>
    </recommendedName>
</protein>
<keyword evidence="10 12" id="KW-1133">Transmembrane helix</keyword>
<evidence type="ECO:0000256" key="10">
    <source>
        <dbReference type="ARBA" id="ARBA00022989"/>
    </source>
</evidence>
<dbReference type="EMBL" id="JADZLT010000055">
    <property type="protein sequence ID" value="MBH0239564.1"/>
    <property type="molecule type" value="Genomic_DNA"/>
</dbReference>
<feature type="domain" description="Glycosyltransferase 2-like" evidence="13">
    <location>
        <begin position="247"/>
        <end position="479"/>
    </location>
</feature>
<dbReference type="InterPro" id="IPR029044">
    <property type="entry name" value="Nucleotide-diphossugar_trans"/>
</dbReference>
<evidence type="ECO:0000256" key="5">
    <source>
        <dbReference type="ARBA" id="ARBA00022475"/>
    </source>
</evidence>
<evidence type="ECO:0000256" key="6">
    <source>
        <dbReference type="ARBA" id="ARBA00022519"/>
    </source>
</evidence>
<dbReference type="PANTHER" id="PTHR43867">
    <property type="entry name" value="CELLULOSE SYNTHASE CATALYTIC SUBUNIT A [UDP-FORMING]"/>
    <property type="match status" value="1"/>
</dbReference>
<comment type="caution">
    <text evidence="14">The sequence shown here is derived from an EMBL/GenBank/DDBJ whole genome shotgun (WGS) entry which is preliminary data.</text>
</comment>
<dbReference type="PANTHER" id="PTHR43867:SF5">
    <property type="entry name" value="GLUCANS BIOSYNTHESIS GLUCOSYLTRANSFERASE H"/>
    <property type="match status" value="1"/>
</dbReference>
<keyword evidence="9 12" id="KW-0812">Transmembrane</keyword>
<keyword evidence="6" id="KW-0997">Cell inner membrane</keyword>
<dbReference type="CDD" id="cd04191">
    <property type="entry name" value="Glucan_BSP_MdoH"/>
    <property type="match status" value="1"/>
</dbReference>
<evidence type="ECO:0000259" key="13">
    <source>
        <dbReference type="Pfam" id="PF13632"/>
    </source>
</evidence>
<keyword evidence="7" id="KW-0328">Glycosyltransferase</keyword>
<evidence type="ECO:0000256" key="1">
    <source>
        <dbReference type="ARBA" id="ARBA00004429"/>
    </source>
</evidence>
<dbReference type="InterPro" id="IPR050321">
    <property type="entry name" value="Glycosyltr_2/OpgH_subfam"/>
</dbReference>
<name>A0A931I4U1_9HYPH</name>
<feature type="transmembrane region" description="Helical" evidence="12">
    <location>
        <begin position="107"/>
        <end position="130"/>
    </location>
</feature>
<dbReference type="GO" id="GO:0005886">
    <property type="term" value="C:plasma membrane"/>
    <property type="evidence" value="ECO:0007669"/>
    <property type="project" value="UniProtKB-SubCell"/>
</dbReference>
<gene>
    <name evidence="14" type="primary">mdoH</name>
    <name evidence="14" type="ORF">I5731_17210</name>
</gene>
<organism evidence="14 15">
    <name type="scientific">Methylobrevis albus</name>
    <dbReference type="NCBI Taxonomy" id="2793297"/>
    <lineage>
        <taxon>Bacteria</taxon>
        <taxon>Pseudomonadati</taxon>
        <taxon>Pseudomonadota</taxon>
        <taxon>Alphaproteobacteria</taxon>
        <taxon>Hyphomicrobiales</taxon>
        <taxon>Pleomorphomonadaceae</taxon>
        <taxon>Methylobrevis</taxon>
    </lineage>
</organism>
<keyword evidence="15" id="KW-1185">Reference proteome</keyword>
<evidence type="ECO:0000256" key="7">
    <source>
        <dbReference type="ARBA" id="ARBA00022676"/>
    </source>
</evidence>
<evidence type="ECO:0000256" key="3">
    <source>
        <dbReference type="ARBA" id="ARBA00009337"/>
    </source>
</evidence>
<comment type="subcellular location">
    <subcellularLocation>
        <location evidence="1">Cell inner membrane</location>
        <topology evidence="1">Multi-pass membrane protein</topology>
    </subcellularLocation>
</comment>
<dbReference type="Proteomes" id="UP000631694">
    <property type="component" value="Unassembled WGS sequence"/>
</dbReference>
<dbReference type="NCBIfam" id="NF003958">
    <property type="entry name" value="PRK05454.2-1"/>
    <property type="match status" value="1"/>
</dbReference>
<keyword evidence="8" id="KW-0808">Transferase</keyword>
<feature type="transmembrane region" description="Helical" evidence="12">
    <location>
        <begin position="507"/>
        <end position="531"/>
    </location>
</feature>
<evidence type="ECO:0000256" key="9">
    <source>
        <dbReference type="ARBA" id="ARBA00022692"/>
    </source>
</evidence>
<dbReference type="NCBIfam" id="NF003956">
    <property type="entry name" value="PRK05454.1-3"/>
    <property type="match status" value="1"/>
</dbReference>
<evidence type="ECO:0000256" key="8">
    <source>
        <dbReference type="ARBA" id="ARBA00022679"/>
    </source>
</evidence>
<evidence type="ECO:0000256" key="2">
    <source>
        <dbReference type="ARBA" id="ARBA00005001"/>
    </source>
</evidence>
<evidence type="ECO:0000256" key="4">
    <source>
        <dbReference type="ARBA" id="ARBA00020585"/>
    </source>
</evidence>
<dbReference type="GO" id="GO:0016758">
    <property type="term" value="F:hexosyltransferase activity"/>
    <property type="evidence" value="ECO:0007669"/>
    <property type="project" value="TreeGrafter"/>
</dbReference>
<feature type="transmembrane region" description="Helical" evidence="12">
    <location>
        <begin position="472"/>
        <end position="495"/>
    </location>
</feature>
<sequence>MDGVIALAQRLTPAQRQEPEWSPERLRARPDLAGMPPEVAGDMPPQRLDRFDKKTRRSLVDPHARSGFLRRVAVLGSAALLSGFAIFEMQRVLSIGDMTPVESVVLVLFSLTFVWIAIACASAFAGFAAIMARRIWPVARPATPLVRRTAVLMPTYNEAPDRVFAALEAMVRAVDELGAGDAFDWFVIADTTDPAIALEEETALMLARARLGGRMRLYYRRRRQNIGRKAGNVADFCRRWGKAYDHLLVLDADSLMDGETIVELARRMEADPDAGLIQTIPMLVNGTTLMARLQQFAGRVYGPVVGSGLAWWVQKEGNFWGHNAIIRTEAFMGAAGLPVLPGQAPFGGHILSHDFVEAALIRRAGWTVIIADDLSGSFEESPPSLIDMAVRDRRWCQGNLQHTRVLFGRGLNWVSRSHLLTGIMSYLTSPLWLLLILSGLTLALQAHFIRPEYFVDEFQLFPSWPRIDPERALALFILTLAVLFVPKVLGLIAFAADGRQRRAAGGFIGLFFSFITEIIVSALVAPIMMLMHTGAITEILLRRDAGWNPQRRDDGGVPLRDLVHRHRWHVVSGVALAAAALADSWIMLAWLAPAVTGLVFAVPLSALTGSPAVGRFIRRLGLLRTPEEKNTPPIRLAMSEARPAYTEAIASAPSLLDVVRDPASLAVHLAVTDRMLERPRGKIDPVEAMAAAKIADARTIDEAVSFLDKRESAILLGTPPLMEVLAGLPQKTAATPAE</sequence>
<dbReference type="Gene3D" id="3.90.550.10">
    <property type="entry name" value="Spore Coat Polysaccharide Biosynthesis Protein SpsA, Chain A"/>
    <property type="match status" value="1"/>
</dbReference>
<dbReference type="AlphaFoldDB" id="A0A931I4U1"/>
<feature type="transmembrane region" description="Helical" evidence="12">
    <location>
        <begin position="431"/>
        <end position="449"/>
    </location>
</feature>
<dbReference type="SUPFAM" id="SSF53448">
    <property type="entry name" value="Nucleotide-diphospho-sugar transferases"/>
    <property type="match status" value="1"/>
</dbReference>
<reference evidence="14" key="1">
    <citation type="submission" date="2020-12" db="EMBL/GenBank/DDBJ databases">
        <title>Methylobrevis albus sp. nov., isolated from fresh water lack sediment.</title>
        <authorList>
            <person name="Zou Q."/>
        </authorList>
    </citation>
    <scope>NUCLEOTIDE SEQUENCE</scope>
    <source>
        <strain evidence="14">L22</strain>
    </source>
</reference>
<proteinExistence type="inferred from homology"/>
<comment type="pathway">
    <text evidence="2">Glycan metabolism; osmoregulated periplasmic glucan (OPG) biosynthesis.</text>
</comment>
<dbReference type="InterPro" id="IPR001173">
    <property type="entry name" value="Glyco_trans_2-like"/>
</dbReference>
<evidence type="ECO:0000256" key="12">
    <source>
        <dbReference type="SAM" id="Phobius"/>
    </source>
</evidence>
<evidence type="ECO:0000313" key="15">
    <source>
        <dbReference type="Proteomes" id="UP000631694"/>
    </source>
</evidence>
<keyword evidence="11 12" id="KW-0472">Membrane</keyword>
<evidence type="ECO:0000313" key="14">
    <source>
        <dbReference type="EMBL" id="MBH0239564.1"/>
    </source>
</evidence>
<feature type="transmembrane region" description="Helical" evidence="12">
    <location>
        <begin position="68"/>
        <end position="87"/>
    </location>
</feature>
<evidence type="ECO:0000256" key="11">
    <source>
        <dbReference type="ARBA" id="ARBA00023136"/>
    </source>
</evidence>
<accession>A0A931I4U1</accession>